<reference evidence="2 3" key="1">
    <citation type="journal article" date="2014" name="Agronomy (Basel)">
        <title>A Draft Genome Sequence for Ensete ventricosum, the Drought-Tolerant Tree Against Hunger.</title>
        <authorList>
            <person name="Harrison J."/>
            <person name="Moore K.A."/>
            <person name="Paszkiewicz K."/>
            <person name="Jones T."/>
            <person name="Grant M."/>
            <person name="Ambacheew D."/>
            <person name="Muzemil S."/>
            <person name="Studholme D.J."/>
        </authorList>
    </citation>
    <scope>NUCLEOTIDE SEQUENCE [LARGE SCALE GENOMIC DNA]</scope>
</reference>
<accession>A0A426XMC4</accession>
<protein>
    <submittedName>
        <fullName evidence="2">Uncharacterized protein</fullName>
    </submittedName>
</protein>
<proteinExistence type="predicted"/>
<gene>
    <name evidence="2" type="ORF">B296_00044078</name>
</gene>
<comment type="caution">
    <text evidence="2">The sequence shown here is derived from an EMBL/GenBank/DDBJ whole genome shotgun (WGS) entry which is preliminary data.</text>
</comment>
<sequence>MWTSHSIIEGEEMTGGKSPCGTQSFGQFTPTTTWSPVQLGLPRGRKRDDHKSYGQSSTSRVHWRFRWGPRFSYSSLFDHGATAPFLAGQ</sequence>
<evidence type="ECO:0000313" key="2">
    <source>
        <dbReference type="EMBL" id="RRT40658.1"/>
    </source>
</evidence>
<evidence type="ECO:0000313" key="3">
    <source>
        <dbReference type="Proteomes" id="UP000287651"/>
    </source>
</evidence>
<organism evidence="2 3">
    <name type="scientific">Ensete ventricosum</name>
    <name type="common">Abyssinian banana</name>
    <name type="synonym">Musa ensete</name>
    <dbReference type="NCBI Taxonomy" id="4639"/>
    <lineage>
        <taxon>Eukaryota</taxon>
        <taxon>Viridiplantae</taxon>
        <taxon>Streptophyta</taxon>
        <taxon>Embryophyta</taxon>
        <taxon>Tracheophyta</taxon>
        <taxon>Spermatophyta</taxon>
        <taxon>Magnoliopsida</taxon>
        <taxon>Liliopsida</taxon>
        <taxon>Zingiberales</taxon>
        <taxon>Musaceae</taxon>
        <taxon>Ensete</taxon>
    </lineage>
</organism>
<feature type="region of interest" description="Disordered" evidence="1">
    <location>
        <begin position="1"/>
        <end position="59"/>
    </location>
</feature>
<dbReference type="EMBL" id="AMZH03019212">
    <property type="protein sequence ID" value="RRT40658.1"/>
    <property type="molecule type" value="Genomic_DNA"/>
</dbReference>
<name>A0A426XMC4_ENSVE</name>
<dbReference type="AlphaFoldDB" id="A0A426XMC4"/>
<feature type="compositionally biased region" description="Polar residues" evidence="1">
    <location>
        <begin position="20"/>
        <end position="36"/>
    </location>
</feature>
<dbReference type="Proteomes" id="UP000287651">
    <property type="component" value="Unassembled WGS sequence"/>
</dbReference>
<evidence type="ECO:0000256" key="1">
    <source>
        <dbReference type="SAM" id="MobiDB-lite"/>
    </source>
</evidence>